<dbReference type="InterPro" id="IPR036250">
    <property type="entry name" value="AcylCo_DH-like_C"/>
</dbReference>
<dbReference type="InterPro" id="IPR037069">
    <property type="entry name" value="AcylCoA_DH/ox_N_sf"/>
</dbReference>
<dbReference type="CDD" id="cd00567">
    <property type="entry name" value="ACAD"/>
    <property type="match status" value="1"/>
</dbReference>
<comment type="caution">
    <text evidence="8">The sequence shown here is derived from an EMBL/GenBank/DDBJ whole genome shotgun (WGS) entry which is preliminary data.</text>
</comment>
<evidence type="ECO:0000313" key="9">
    <source>
        <dbReference type="Proteomes" id="UP001138921"/>
    </source>
</evidence>
<sequence length="380" mass="39243">MIIEFTPDQQMIREEAQRFLREQSSSEATRRVVDAGASHDVGLWNSISHELGWCAMAIPEEFGGLGLGATEVAMLMELTGARLACVPFWSTVCLAAPLIEAAGSEDAKTRYLGAIAAGEIAATVAFGDLSVADPLAVTSVKAVKSAGGYVLTGKVAQVIDLAVADLVIVPAKLDNGAIALFTLERDAGQVIVPLKVLDGTRPIASLELAGVAVSAAQRVDAGGLTAAAAQSALAFANLGLAAEQLGAAQGALDVTLAYIAERVQFGRTIASFQAIKHRCAELVVGIAEARSLVFGAAASLGEADADESALEISGARVLASDLQFRAAEEAIQLHGGVGFTWEYDPHLYFKRAQASAALLGARDAHLDSIAASVFGDGGQK</sequence>
<dbReference type="EMBL" id="JAFLWW010000001">
    <property type="protein sequence ID" value="MBT1154676.1"/>
    <property type="molecule type" value="Genomic_DNA"/>
</dbReference>
<dbReference type="PANTHER" id="PTHR43884:SF20">
    <property type="entry name" value="ACYL-COA DEHYDROGENASE FADE28"/>
    <property type="match status" value="1"/>
</dbReference>
<dbReference type="GO" id="GO:0050660">
    <property type="term" value="F:flavin adenine dinucleotide binding"/>
    <property type="evidence" value="ECO:0007669"/>
    <property type="project" value="InterPro"/>
</dbReference>
<keyword evidence="3" id="KW-0285">Flavoprotein</keyword>
<dbReference type="Proteomes" id="UP001138921">
    <property type="component" value="Unassembled WGS sequence"/>
</dbReference>
<proteinExistence type="inferred from homology"/>
<gene>
    <name evidence="8" type="ORF">J1C56_03645</name>
</gene>
<dbReference type="Gene3D" id="1.20.140.10">
    <property type="entry name" value="Butyryl-CoA Dehydrogenase, subunit A, domain 3"/>
    <property type="match status" value="1"/>
</dbReference>
<evidence type="ECO:0000259" key="6">
    <source>
        <dbReference type="Pfam" id="PF00441"/>
    </source>
</evidence>
<feature type="domain" description="Acyl-CoA dehydrogenase/oxidase N-terminal" evidence="7">
    <location>
        <begin position="6"/>
        <end position="119"/>
    </location>
</feature>
<evidence type="ECO:0000256" key="4">
    <source>
        <dbReference type="ARBA" id="ARBA00022827"/>
    </source>
</evidence>
<dbReference type="Gene3D" id="1.10.540.10">
    <property type="entry name" value="Acyl-CoA dehydrogenase/oxidase, N-terminal domain"/>
    <property type="match status" value="1"/>
</dbReference>
<dbReference type="InterPro" id="IPR013786">
    <property type="entry name" value="AcylCoA_DH/ox_N"/>
</dbReference>
<dbReference type="GO" id="GO:0003995">
    <property type="term" value="F:acyl-CoA dehydrogenase activity"/>
    <property type="evidence" value="ECO:0007669"/>
    <property type="project" value="TreeGrafter"/>
</dbReference>
<keyword evidence="9" id="KW-1185">Reference proteome</keyword>
<dbReference type="SUPFAM" id="SSF47203">
    <property type="entry name" value="Acyl-CoA dehydrogenase C-terminal domain-like"/>
    <property type="match status" value="1"/>
</dbReference>
<dbReference type="RefSeq" id="WP_214386044.1">
    <property type="nucleotide sequence ID" value="NZ_JAFLWW010000001.1"/>
</dbReference>
<dbReference type="PANTHER" id="PTHR43884">
    <property type="entry name" value="ACYL-COA DEHYDROGENASE"/>
    <property type="match status" value="1"/>
</dbReference>
<dbReference type="InterPro" id="IPR009075">
    <property type="entry name" value="AcylCo_DH/oxidase_C"/>
</dbReference>
<evidence type="ECO:0000256" key="1">
    <source>
        <dbReference type="ARBA" id="ARBA00001974"/>
    </source>
</evidence>
<feature type="domain" description="Acyl-CoA dehydrogenase/oxidase C-terminal" evidence="6">
    <location>
        <begin position="228"/>
        <end position="373"/>
    </location>
</feature>
<accession>A0A9X1A7U7</accession>
<protein>
    <submittedName>
        <fullName evidence="8">Acyl-CoA/acyl-ACP dehydrogenase</fullName>
    </submittedName>
</protein>
<keyword evidence="5" id="KW-0560">Oxidoreductase</keyword>
<organism evidence="8 9">
    <name type="scientific">Aminobacter anthyllidis</name>
    <dbReference type="NCBI Taxonomy" id="1035067"/>
    <lineage>
        <taxon>Bacteria</taxon>
        <taxon>Pseudomonadati</taxon>
        <taxon>Pseudomonadota</taxon>
        <taxon>Alphaproteobacteria</taxon>
        <taxon>Hyphomicrobiales</taxon>
        <taxon>Phyllobacteriaceae</taxon>
        <taxon>Aminobacter</taxon>
    </lineage>
</organism>
<dbReference type="Pfam" id="PF00441">
    <property type="entry name" value="Acyl-CoA_dh_1"/>
    <property type="match status" value="1"/>
</dbReference>
<keyword evidence="4" id="KW-0274">FAD</keyword>
<evidence type="ECO:0000313" key="8">
    <source>
        <dbReference type="EMBL" id="MBT1154676.1"/>
    </source>
</evidence>
<reference evidence="8" key="2">
    <citation type="submission" date="2021-03" db="EMBL/GenBank/DDBJ databases">
        <authorList>
            <person name="Artuso I."/>
            <person name="Turrini P."/>
            <person name="Pirolo M."/>
            <person name="Lugli G.A."/>
            <person name="Ventura M."/>
            <person name="Visca P."/>
        </authorList>
    </citation>
    <scope>NUCLEOTIDE SEQUENCE</scope>
    <source>
        <strain evidence="8">LMG 26462</strain>
    </source>
</reference>
<evidence type="ECO:0000256" key="5">
    <source>
        <dbReference type="ARBA" id="ARBA00023002"/>
    </source>
</evidence>
<dbReference type="Gene3D" id="2.40.110.10">
    <property type="entry name" value="Butyryl-CoA Dehydrogenase, subunit A, domain 2"/>
    <property type="match status" value="1"/>
</dbReference>
<dbReference type="InterPro" id="IPR009100">
    <property type="entry name" value="AcylCoA_DH/oxidase_NM_dom_sf"/>
</dbReference>
<name>A0A9X1A7U7_9HYPH</name>
<evidence type="ECO:0000256" key="3">
    <source>
        <dbReference type="ARBA" id="ARBA00022630"/>
    </source>
</evidence>
<comment type="cofactor">
    <cofactor evidence="1">
        <name>FAD</name>
        <dbReference type="ChEBI" id="CHEBI:57692"/>
    </cofactor>
</comment>
<dbReference type="Pfam" id="PF02771">
    <property type="entry name" value="Acyl-CoA_dh_N"/>
    <property type="match status" value="1"/>
</dbReference>
<evidence type="ECO:0000259" key="7">
    <source>
        <dbReference type="Pfam" id="PF02771"/>
    </source>
</evidence>
<evidence type="ECO:0000256" key="2">
    <source>
        <dbReference type="ARBA" id="ARBA00009347"/>
    </source>
</evidence>
<reference evidence="8" key="1">
    <citation type="journal article" date="2021" name="Microorganisms">
        <title>Phylogenomic Reconstruction and Metabolic Potential of the Genus Aminobacter.</title>
        <authorList>
            <person name="Artuso I."/>
            <person name="Turrini P."/>
            <person name="Pirolo M."/>
            <person name="Lugli G.A."/>
            <person name="Ventura M."/>
            <person name="Visca P."/>
        </authorList>
    </citation>
    <scope>NUCLEOTIDE SEQUENCE</scope>
    <source>
        <strain evidence="8">LMG 26462</strain>
    </source>
</reference>
<dbReference type="AlphaFoldDB" id="A0A9X1A7U7"/>
<dbReference type="InterPro" id="IPR046373">
    <property type="entry name" value="Acyl-CoA_Oxase/DH_mid-dom_sf"/>
</dbReference>
<dbReference type="SUPFAM" id="SSF56645">
    <property type="entry name" value="Acyl-CoA dehydrogenase NM domain-like"/>
    <property type="match status" value="1"/>
</dbReference>
<comment type="similarity">
    <text evidence="2">Belongs to the acyl-CoA dehydrogenase family.</text>
</comment>